<keyword evidence="1" id="KW-0645">Protease</keyword>
<organism evidence="1 2">
    <name type="scientific">Clostridium innocuum</name>
    <dbReference type="NCBI Taxonomy" id="1522"/>
    <lineage>
        <taxon>Bacteria</taxon>
        <taxon>Bacillati</taxon>
        <taxon>Bacillota</taxon>
        <taxon>Clostridia</taxon>
        <taxon>Eubacteriales</taxon>
        <taxon>Clostridiaceae</taxon>
        <taxon>Clostridium</taxon>
    </lineage>
</organism>
<dbReference type="SUPFAM" id="SSF50630">
    <property type="entry name" value="Acid proteases"/>
    <property type="match status" value="1"/>
</dbReference>
<proteinExistence type="predicted"/>
<dbReference type="EMBL" id="JAKTMA010000007">
    <property type="protein sequence ID" value="MCR0232261.1"/>
    <property type="molecule type" value="Genomic_DNA"/>
</dbReference>
<protein>
    <submittedName>
        <fullName evidence="1">Retroviral-like aspartic protease family protein</fullName>
    </submittedName>
</protein>
<dbReference type="Pfam" id="PF13650">
    <property type="entry name" value="Asp_protease_2"/>
    <property type="match status" value="1"/>
</dbReference>
<accession>A0AAP2UL05</accession>
<dbReference type="InterPro" id="IPR021109">
    <property type="entry name" value="Peptidase_aspartic_dom_sf"/>
</dbReference>
<comment type="caution">
    <text evidence="1">The sequence shown here is derived from an EMBL/GenBank/DDBJ whole genome shotgun (WGS) entry which is preliminary data.</text>
</comment>
<evidence type="ECO:0000313" key="2">
    <source>
        <dbReference type="Proteomes" id="UP001203972"/>
    </source>
</evidence>
<keyword evidence="1" id="KW-0378">Hydrolase</keyword>
<name>A0AAP2UL05_CLOIN</name>
<reference evidence="1" key="1">
    <citation type="journal article" date="2022" name="Clin. Infect. Dis.">
        <title>Association between Clostridium innocuum and antibiotic-associated diarrhea in adults and children: A cross-sectional study and comparative genomics analysis.</title>
        <authorList>
            <person name="Cherny K.E."/>
            <person name="Muscat E.B."/>
            <person name="Balaji A."/>
            <person name="Mukherjee J."/>
            <person name="Ozer E.A."/>
            <person name="Angarone M.P."/>
            <person name="Hauser A.R."/>
            <person name="Sichel J.S."/>
            <person name="Amponsah E."/>
            <person name="Kociolek L.K."/>
        </authorList>
    </citation>
    <scope>NUCLEOTIDE SEQUENCE</scope>
    <source>
        <strain evidence="1">NU1-AC-029v</strain>
    </source>
</reference>
<dbReference type="Proteomes" id="UP001203972">
    <property type="component" value="Unassembled WGS sequence"/>
</dbReference>
<gene>
    <name evidence="1" type="ORF">MKC95_05695</name>
</gene>
<dbReference type="AlphaFoldDB" id="A0AAP2UL05"/>
<dbReference type="InterPro" id="IPR034122">
    <property type="entry name" value="Retropepsin-like_bacterial"/>
</dbReference>
<dbReference type="GO" id="GO:0006508">
    <property type="term" value="P:proteolysis"/>
    <property type="evidence" value="ECO:0007669"/>
    <property type="project" value="UniProtKB-KW"/>
</dbReference>
<evidence type="ECO:0000313" key="1">
    <source>
        <dbReference type="EMBL" id="MCR0232261.1"/>
    </source>
</evidence>
<dbReference type="CDD" id="cd05483">
    <property type="entry name" value="retropepsin_like_bacteria"/>
    <property type="match status" value="1"/>
</dbReference>
<dbReference type="GO" id="GO:0008233">
    <property type="term" value="F:peptidase activity"/>
    <property type="evidence" value="ECO:0007669"/>
    <property type="project" value="UniProtKB-KW"/>
</dbReference>
<dbReference type="Gene3D" id="2.40.70.10">
    <property type="entry name" value="Acid Proteases"/>
    <property type="match status" value="1"/>
</dbReference>
<sequence length="337" mass="38053">MHSCKVQSHPAAHVQPAEYEEQRKRISLGLFPSALLKAQEQVMGKEHAWELRYYQREFSLPLSRNIFGLFTIPVYINHVRAVFVVDTGAQISGIKSEKIAQLKLKKTGGKLQIGSIGGTRRDMQGLVADSVQLGGLEVLNMAMIALDSSDFSLRFGNIDLFGFDGILGWDILHQLDFELDDVAKQFIVLKNRFRIPYPNMLKGSFPCFLVKRADQEISLFGFDSGSRVSWIGEQAIQEHALTVVHEGSAMGFGVHGLERMDLKIIKQWTLYLDKAEITLKDTMTGRVRLFDDFAFDGVFGNEIFRKRRIRILNSANMVLLAYPFSFWRAESQGTAGV</sequence>